<dbReference type="EMBL" id="HACA01015897">
    <property type="protein sequence ID" value="CDW33258.1"/>
    <property type="molecule type" value="Transcribed_RNA"/>
</dbReference>
<name>A0A0K2U4W2_LEPSM</name>
<dbReference type="AlphaFoldDB" id="A0A0K2U4W2"/>
<accession>A0A0K2U4W2</accession>
<proteinExistence type="predicted"/>
<sequence length="81" mass="9389">MEYNRNLFFGTPKRRKMMMFHIQNLSAKLVFFLKKTSPYPSSLILDSYVSGSRSFTRNLSKLFDSIVSIQTAEDFILILSA</sequence>
<organism evidence="1">
    <name type="scientific">Lepeophtheirus salmonis</name>
    <name type="common">Salmon louse</name>
    <name type="synonym">Caligus salmonis</name>
    <dbReference type="NCBI Taxonomy" id="72036"/>
    <lineage>
        <taxon>Eukaryota</taxon>
        <taxon>Metazoa</taxon>
        <taxon>Ecdysozoa</taxon>
        <taxon>Arthropoda</taxon>
        <taxon>Crustacea</taxon>
        <taxon>Multicrustacea</taxon>
        <taxon>Hexanauplia</taxon>
        <taxon>Copepoda</taxon>
        <taxon>Siphonostomatoida</taxon>
        <taxon>Caligidae</taxon>
        <taxon>Lepeophtheirus</taxon>
    </lineage>
</organism>
<evidence type="ECO:0000313" key="1">
    <source>
        <dbReference type="EMBL" id="CDW33258.1"/>
    </source>
</evidence>
<reference evidence="1" key="1">
    <citation type="submission" date="2014-05" db="EMBL/GenBank/DDBJ databases">
        <authorList>
            <person name="Chronopoulou M."/>
        </authorList>
    </citation>
    <scope>NUCLEOTIDE SEQUENCE</scope>
    <source>
        <tissue evidence="1">Whole organism</tissue>
    </source>
</reference>
<protein>
    <submittedName>
        <fullName evidence="1">Uncharacterized protein</fullName>
    </submittedName>
</protein>